<comment type="caution">
    <text evidence="2">The sequence shown here is derived from an EMBL/GenBank/DDBJ whole genome shotgun (WGS) entry which is preliminary data.</text>
</comment>
<feature type="region of interest" description="Disordered" evidence="1">
    <location>
        <begin position="1"/>
        <end position="44"/>
    </location>
</feature>
<accession>A0ABN3KVT5</accession>
<name>A0ABN3KVT5_9ACTN</name>
<dbReference type="InterPro" id="IPR027417">
    <property type="entry name" value="P-loop_NTPase"/>
</dbReference>
<dbReference type="SUPFAM" id="SSF52540">
    <property type="entry name" value="P-loop containing nucleoside triphosphate hydrolases"/>
    <property type="match status" value="1"/>
</dbReference>
<dbReference type="EMBL" id="BAAATA010000002">
    <property type="protein sequence ID" value="GAA2473054.1"/>
    <property type="molecule type" value="Genomic_DNA"/>
</dbReference>
<protein>
    <submittedName>
        <fullName evidence="2">AAA family ATPase</fullName>
    </submittedName>
</protein>
<evidence type="ECO:0000313" key="2">
    <source>
        <dbReference type="EMBL" id="GAA2473054.1"/>
    </source>
</evidence>
<gene>
    <name evidence="2" type="ORF">GCM10010406_06030</name>
</gene>
<proteinExistence type="predicted"/>
<evidence type="ECO:0000256" key="1">
    <source>
        <dbReference type="SAM" id="MobiDB-lite"/>
    </source>
</evidence>
<dbReference type="Proteomes" id="UP001501358">
    <property type="component" value="Unassembled WGS sequence"/>
</dbReference>
<evidence type="ECO:0000313" key="3">
    <source>
        <dbReference type="Proteomes" id="UP001501358"/>
    </source>
</evidence>
<feature type="compositionally biased region" description="Basic and acidic residues" evidence="1">
    <location>
        <begin position="21"/>
        <end position="39"/>
    </location>
</feature>
<keyword evidence="3" id="KW-1185">Reference proteome</keyword>
<reference evidence="2 3" key="1">
    <citation type="journal article" date="2019" name="Int. J. Syst. Evol. Microbiol.">
        <title>The Global Catalogue of Microorganisms (GCM) 10K type strain sequencing project: providing services to taxonomists for standard genome sequencing and annotation.</title>
        <authorList>
            <consortium name="The Broad Institute Genomics Platform"/>
            <consortium name="The Broad Institute Genome Sequencing Center for Infectious Disease"/>
            <person name="Wu L."/>
            <person name="Ma J."/>
        </authorList>
    </citation>
    <scope>NUCLEOTIDE SEQUENCE [LARGE SCALE GENOMIC DNA]</scope>
    <source>
        <strain evidence="2 3">JCM 6307</strain>
    </source>
</reference>
<organism evidence="2 3">
    <name type="scientific">Streptomyces thermolineatus</name>
    <dbReference type="NCBI Taxonomy" id="44033"/>
    <lineage>
        <taxon>Bacteria</taxon>
        <taxon>Bacillati</taxon>
        <taxon>Actinomycetota</taxon>
        <taxon>Actinomycetes</taxon>
        <taxon>Kitasatosporales</taxon>
        <taxon>Streptomycetaceae</taxon>
        <taxon>Streptomyces</taxon>
    </lineage>
</organism>
<dbReference type="Gene3D" id="3.40.50.300">
    <property type="entry name" value="P-loop containing nucleotide triphosphate hydrolases"/>
    <property type="match status" value="1"/>
</dbReference>
<feature type="region of interest" description="Disordered" evidence="1">
    <location>
        <begin position="91"/>
        <end position="122"/>
    </location>
</feature>
<feature type="compositionally biased region" description="Low complexity" evidence="1">
    <location>
        <begin position="91"/>
        <end position="112"/>
    </location>
</feature>
<sequence length="270" mass="29193">MQGASGGVTTTGALRIAVPGQKHDRARGGEDRPGGDRGGKGGRRWTHRVVDLRGLGGKVRTLHYPAGDLVVVSGLPGSGKSTMMRRVTAGARSPAARPPGAGNAGNAGNTGNKARRIDSQDTRDRFAHRMPSWLPYAVYRPLVRIAHYWGLKRALDEGGSLVVHDCGSMVWVRRWLARRARRAGRGLHLLLLDVPAGTALQGQRARGRRVSAYAFARHRRAARRLVEAAQAPYREAPAGRRRRSVIPRGCVSVVIVDRAVASSLEALHFP</sequence>